<dbReference type="EMBL" id="HBUE01277179">
    <property type="protein sequence ID" value="CAG6566914.1"/>
    <property type="molecule type" value="Transcribed_RNA"/>
</dbReference>
<evidence type="ECO:0000313" key="2">
    <source>
        <dbReference type="EMBL" id="CAG6515415.1"/>
    </source>
</evidence>
<protein>
    <submittedName>
        <fullName evidence="2">(northern house mosquito) hypothetical protein</fullName>
    </submittedName>
</protein>
<dbReference type="EMBL" id="HBUE01171731">
    <property type="protein sequence ID" value="CAG6515415.1"/>
    <property type="molecule type" value="Transcribed_RNA"/>
</dbReference>
<dbReference type="AlphaFoldDB" id="A0A8D8GPW7"/>
<proteinExistence type="predicted"/>
<reference evidence="2" key="1">
    <citation type="submission" date="2021-05" db="EMBL/GenBank/DDBJ databases">
        <authorList>
            <person name="Alioto T."/>
            <person name="Alioto T."/>
            <person name="Gomez Garrido J."/>
        </authorList>
    </citation>
    <scope>NUCLEOTIDE SEQUENCE</scope>
</reference>
<keyword evidence="1" id="KW-1133">Transmembrane helix</keyword>
<name>A0A8D8GPW7_CULPI</name>
<sequence>MVRGLGLGRGGGRVVVVPERGSWRACRGRGWRCATRRELTVSVRALGRAEGVFAEHVRGLGRFRAVVVRFGCRLLLVLIVVIIVIVVVVLVVIVITVTVITRASRLEITVICTRGFVVEILVIIPRRCRWRWRRCCCGGGGGCCGGCCRCGGARGRRATRRFIIFFLLYRLVVVV</sequence>
<organism evidence="2">
    <name type="scientific">Culex pipiens</name>
    <name type="common">House mosquito</name>
    <dbReference type="NCBI Taxonomy" id="7175"/>
    <lineage>
        <taxon>Eukaryota</taxon>
        <taxon>Metazoa</taxon>
        <taxon>Ecdysozoa</taxon>
        <taxon>Arthropoda</taxon>
        <taxon>Hexapoda</taxon>
        <taxon>Insecta</taxon>
        <taxon>Pterygota</taxon>
        <taxon>Neoptera</taxon>
        <taxon>Endopterygota</taxon>
        <taxon>Diptera</taxon>
        <taxon>Nematocera</taxon>
        <taxon>Culicoidea</taxon>
        <taxon>Culicidae</taxon>
        <taxon>Culicinae</taxon>
        <taxon>Culicini</taxon>
        <taxon>Culex</taxon>
        <taxon>Culex</taxon>
    </lineage>
</organism>
<keyword evidence="1" id="KW-0472">Membrane</keyword>
<feature type="transmembrane region" description="Helical" evidence="1">
    <location>
        <begin position="106"/>
        <end position="124"/>
    </location>
</feature>
<accession>A0A8D8GPW7</accession>
<evidence type="ECO:0000256" key="1">
    <source>
        <dbReference type="SAM" id="Phobius"/>
    </source>
</evidence>
<feature type="transmembrane region" description="Helical" evidence="1">
    <location>
        <begin position="74"/>
        <end position="100"/>
    </location>
</feature>
<keyword evidence="1" id="KW-0812">Transmembrane</keyword>